<evidence type="ECO:0000256" key="2">
    <source>
        <dbReference type="ARBA" id="ARBA00004328"/>
    </source>
</evidence>
<accession>A0AA49E4P2</accession>
<sequence>MRRRTIRRRRVIRRRVHRPVRRFTRVARRRLARRRLDVHTYRWTAPALGVIVGDSAGPQVNNFTIQGNDLPISITGATVSQLYSHWRIKKAVFRLRPTVNVNAMQPTPLVPPEIVSTQWYAELPSVAPLEIAKLEMSPMLRYHHWARPFRRVLYPKVLMECHGVQTGSTTNTVGVLKKAGWFTTTNLDAGGTVLGMLSVVSRVACQPTNWFLERTFTFQLRRK</sequence>
<evidence type="ECO:0000256" key="11">
    <source>
        <dbReference type="ARBA" id="ARBA00022844"/>
    </source>
</evidence>
<keyword evidence="12" id="KW-1164">Virus endocytosis by host</keyword>
<protein>
    <submittedName>
        <fullName evidence="16">Coat protein</fullName>
    </submittedName>
</protein>
<name>A0AA49E4P2_9CIRC</name>
<evidence type="ECO:0000256" key="3">
    <source>
        <dbReference type="ARBA" id="ARBA00010301"/>
    </source>
</evidence>
<evidence type="ECO:0000256" key="4">
    <source>
        <dbReference type="ARBA" id="ARBA00022431"/>
    </source>
</evidence>
<keyword evidence="7" id="KW-1048">Host nucleus</keyword>
<evidence type="ECO:0000313" key="17">
    <source>
        <dbReference type="Proteomes" id="UP001232940"/>
    </source>
</evidence>
<dbReference type="InterPro" id="IPR003383">
    <property type="entry name" value="Circovirus_capsid"/>
</dbReference>
<keyword evidence="9" id="KW-1162">Viral penetration into host cytoplasm</keyword>
<evidence type="ECO:0000313" key="16">
    <source>
        <dbReference type="EMBL" id="WBG01471.1"/>
    </source>
</evidence>
<keyword evidence="13" id="KW-0238">DNA-binding</keyword>
<evidence type="ECO:0000256" key="14">
    <source>
        <dbReference type="ARBA" id="ARBA00023296"/>
    </source>
</evidence>
<dbReference type="GO" id="GO:0075509">
    <property type="term" value="P:endocytosis involved in viral entry into host cell"/>
    <property type="evidence" value="ECO:0007669"/>
    <property type="project" value="UniProtKB-KW"/>
</dbReference>
<evidence type="ECO:0000256" key="12">
    <source>
        <dbReference type="ARBA" id="ARBA00022890"/>
    </source>
</evidence>
<dbReference type="GO" id="GO:0039615">
    <property type="term" value="C:T=1 icosahedral viral capsid"/>
    <property type="evidence" value="ECO:0007669"/>
    <property type="project" value="UniProtKB-KW"/>
</dbReference>
<keyword evidence="4" id="KW-1140">T=1 icosahedral capsid protein</keyword>
<dbReference type="Proteomes" id="UP001232940">
    <property type="component" value="Segment"/>
</dbReference>
<dbReference type="Pfam" id="PF02443">
    <property type="entry name" value="Circo_capsid"/>
    <property type="match status" value="1"/>
</dbReference>
<dbReference type="GO" id="GO:0043657">
    <property type="term" value="C:host cell"/>
    <property type="evidence" value="ECO:0007669"/>
    <property type="project" value="GOC"/>
</dbReference>
<dbReference type="GO" id="GO:0075732">
    <property type="term" value="P:viral penetration into host nucleus"/>
    <property type="evidence" value="ECO:0007669"/>
    <property type="project" value="UniProtKB-KW"/>
</dbReference>
<dbReference type="EMBL" id="ON324100">
    <property type="protein sequence ID" value="WBG01471.1"/>
    <property type="molecule type" value="Genomic_DNA"/>
</dbReference>
<proteinExistence type="inferred from homology"/>
<evidence type="ECO:0000256" key="1">
    <source>
        <dbReference type="ARBA" id="ARBA00004147"/>
    </source>
</evidence>
<evidence type="ECO:0000256" key="8">
    <source>
        <dbReference type="ARBA" id="ARBA00022581"/>
    </source>
</evidence>
<evidence type="ECO:0000256" key="10">
    <source>
        <dbReference type="ARBA" id="ARBA00022804"/>
    </source>
</evidence>
<dbReference type="GO" id="GO:0019069">
    <property type="term" value="P:viral capsid assembly"/>
    <property type="evidence" value="ECO:0007669"/>
    <property type="project" value="InterPro"/>
</dbReference>
<evidence type="ECO:0000256" key="6">
    <source>
        <dbReference type="ARBA" id="ARBA00022561"/>
    </source>
</evidence>
<evidence type="ECO:0000256" key="9">
    <source>
        <dbReference type="ARBA" id="ARBA00022595"/>
    </source>
</evidence>
<evidence type="ECO:0000256" key="7">
    <source>
        <dbReference type="ARBA" id="ARBA00022562"/>
    </source>
</evidence>
<keyword evidence="17" id="KW-1185">Reference proteome</keyword>
<keyword evidence="5" id="KW-1163">Viral penetration into host nucleus</keyword>
<comment type="similarity">
    <text evidence="3">Belongs to the circoviridae capsid protein family.</text>
</comment>
<organism evidence="16 17">
    <name type="scientific">army ant associated cyclovirus 1 P21/23-reste_1</name>
    <dbReference type="NCBI Taxonomy" id="3070161"/>
    <lineage>
        <taxon>Viruses</taxon>
        <taxon>Monodnaviria</taxon>
        <taxon>Shotokuvirae</taxon>
        <taxon>Cressdnaviricota</taxon>
        <taxon>Arfiviricetes</taxon>
        <taxon>Cirlivirales</taxon>
        <taxon>Circoviridae</taxon>
        <taxon>Cyclovirus</taxon>
        <taxon>Cyclovirus kokoro</taxon>
    </lineage>
</organism>
<dbReference type="GO" id="GO:0019062">
    <property type="term" value="P:virion attachment to host cell"/>
    <property type="evidence" value="ECO:0007669"/>
    <property type="project" value="UniProtKB-KW"/>
</dbReference>
<comment type="subunit">
    <text evidence="15">Homomultimer. Assembles in the nucleus, presumably in an immature form, then migrates to the cytoplasm once assembled as mature virion. Interacts with Rep; this interaction relocates Rep into the nucleus.</text>
</comment>
<keyword evidence="14" id="KW-1160">Virus entry into host cell</keyword>
<dbReference type="GO" id="GO:0042025">
    <property type="term" value="C:host cell nucleus"/>
    <property type="evidence" value="ECO:0007669"/>
    <property type="project" value="UniProtKB-SubCell"/>
</dbReference>
<comment type="subcellular location">
    <subcellularLocation>
        <location evidence="1">Host nucleus</location>
    </subcellularLocation>
    <subcellularLocation>
        <location evidence="2">Virion</location>
    </subcellularLocation>
</comment>
<dbReference type="GO" id="GO:0003677">
    <property type="term" value="F:DNA binding"/>
    <property type="evidence" value="ECO:0007669"/>
    <property type="project" value="UniProtKB-KW"/>
</dbReference>
<keyword evidence="6 16" id="KW-0167">Capsid protein</keyword>
<keyword evidence="8" id="KW-0945">Host-virus interaction</keyword>
<keyword evidence="10" id="KW-1161">Viral attachment to host cell</keyword>
<reference evidence="16" key="1">
    <citation type="journal article" date="2022" name="bioRxiv">
        <title>African army ants at the forefront of virome surveillance in a remote tropical forest.</title>
        <authorList>
            <person name="Fritz M."/>
            <person name="Reggiardo B."/>
            <person name="Filloux D."/>
            <person name="Claude L."/>
            <person name="Fernandez E."/>
            <person name="Mahe F."/>
            <person name="Kraberger S."/>
            <person name="Custer J.M."/>
            <person name="Becquart P."/>
            <person name="Mebaley T.N."/>
            <person name="Kombila L.B."/>
            <person name="Lenguiya L.H."/>
            <person name="Boundenga L."/>
            <person name="Mombo I.M."/>
            <person name="Maganga G.D."/>
            <person name="Niama F.R."/>
            <person name="Koumba J.-S."/>
            <person name="Ogliastro M."/>
            <person name="Yvon M."/>
            <person name="Martin D.P."/>
            <person name="Blanc S."/>
            <person name="Varsani A."/>
            <person name="Leroy E."/>
            <person name="Roumagnac P."/>
        </authorList>
    </citation>
    <scope>NUCLEOTIDE SEQUENCE</scope>
    <source>
        <strain evidence="16">P21/23-reste_1</strain>
    </source>
</reference>
<keyword evidence="11" id="KW-0946">Virion</keyword>
<evidence type="ECO:0000256" key="13">
    <source>
        <dbReference type="ARBA" id="ARBA00023125"/>
    </source>
</evidence>
<evidence type="ECO:0000256" key="15">
    <source>
        <dbReference type="ARBA" id="ARBA00046863"/>
    </source>
</evidence>
<evidence type="ECO:0000256" key="5">
    <source>
        <dbReference type="ARBA" id="ARBA00022524"/>
    </source>
</evidence>